<proteinExistence type="predicted"/>
<reference evidence="2 3" key="1">
    <citation type="journal article" date="2023" name="Arcadia Sci">
        <title>De novo assembly of a long-read Amblyomma americanum tick genome.</title>
        <authorList>
            <person name="Chou S."/>
            <person name="Poskanzer K.E."/>
            <person name="Rollins M."/>
            <person name="Thuy-Boun P.S."/>
        </authorList>
    </citation>
    <scope>NUCLEOTIDE SEQUENCE [LARGE SCALE GENOMIC DNA]</scope>
    <source>
        <strain evidence="2">F_SG_1</strain>
        <tissue evidence="2">Salivary glands</tissue>
    </source>
</reference>
<dbReference type="EMBL" id="JARKHS020021634">
    <property type="protein sequence ID" value="KAK8770104.1"/>
    <property type="molecule type" value="Genomic_DNA"/>
</dbReference>
<evidence type="ECO:0000313" key="3">
    <source>
        <dbReference type="Proteomes" id="UP001321473"/>
    </source>
</evidence>
<protein>
    <submittedName>
        <fullName evidence="2">Uncharacterized protein</fullName>
    </submittedName>
</protein>
<feature type="region of interest" description="Disordered" evidence="1">
    <location>
        <begin position="1"/>
        <end position="61"/>
    </location>
</feature>
<organism evidence="2 3">
    <name type="scientific">Amblyomma americanum</name>
    <name type="common">Lone star tick</name>
    <dbReference type="NCBI Taxonomy" id="6943"/>
    <lineage>
        <taxon>Eukaryota</taxon>
        <taxon>Metazoa</taxon>
        <taxon>Ecdysozoa</taxon>
        <taxon>Arthropoda</taxon>
        <taxon>Chelicerata</taxon>
        <taxon>Arachnida</taxon>
        <taxon>Acari</taxon>
        <taxon>Parasitiformes</taxon>
        <taxon>Ixodida</taxon>
        <taxon>Ixodoidea</taxon>
        <taxon>Ixodidae</taxon>
        <taxon>Amblyomminae</taxon>
        <taxon>Amblyomma</taxon>
    </lineage>
</organism>
<dbReference type="AlphaFoldDB" id="A0AAQ4E5X9"/>
<evidence type="ECO:0000256" key="1">
    <source>
        <dbReference type="SAM" id="MobiDB-lite"/>
    </source>
</evidence>
<dbReference type="Proteomes" id="UP001321473">
    <property type="component" value="Unassembled WGS sequence"/>
</dbReference>
<gene>
    <name evidence="2" type="ORF">V5799_013431</name>
</gene>
<name>A0AAQ4E5X9_AMBAM</name>
<comment type="caution">
    <text evidence="2">The sequence shown here is derived from an EMBL/GenBank/DDBJ whole genome shotgun (WGS) entry which is preliminary data.</text>
</comment>
<accession>A0AAQ4E5X9</accession>
<evidence type="ECO:0000313" key="2">
    <source>
        <dbReference type="EMBL" id="KAK8770104.1"/>
    </source>
</evidence>
<keyword evidence="3" id="KW-1185">Reference proteome</keyword>
<sequence>MQKLKKSQPRAEQQKAQLAKWCESQGRATGGSASPPGGQLPTGDQDPLKEEADDGDSPNIDAHQAAEMDHALQNAWMTGTDEAFSQLLYYFLSDNVPGHFCSCGEHISTQCSDLCASAGHCRLVTQNVIPKSDAWGSVAEQDLTAVERETLDLYLRSVSDDQTDLDLLLALLQKVHASSQEAVLSLDSFYDVPRRASRVRFHVRSSLCQPEPYGLGGPEANSREAAVASLPTDWLIYGELARVGPTAYAHLCTLVSPITVAMFAGPIRLPLDALYEPQNGL</sequence>